<evidence type="ECO:0000313" key="1">
    <source>
        <dbReference type="EMBL" id="RVX39114.1"/>
    </source>
</evidence>
<protein>
    <submittedName>
        <fullName evidence="1">Uncharacterized protein</fullName>
    </submittedName>
</protein>
<accession>A0A438LZW7</accession>
<dbReference type="RefSeq" id="WP_127931654.1">
    <property type="nucleotide sequence ID" value="NZ_SAUN01000001.1"/>
</dbReference>
<gene>
    <name evidence="1" type="ORF">EDD27_1456</name>
</gene>
<dbReference type="Proteomes" id="UP000284824">
    <property type="component" value="Unassembled WGS sequence"/>
</dbReference>
<evidence type="ECO:0000313" key="2">
    <source>
        <dbReference type="Proteomes" id="UP000284824"/>
    </source>
</evidence>
<dbReference type="EMBL" id="SAUN01000001">
    <property type="protein sequence ID" value="RVX39114.1"/>
    <property type="molecule type" value="Genomic_DNA"/>
</dbReference>
<keyword evidence="2" id="KW-1185">Reference proteome</keyword>
<dbReference type="AlphaFoldDB" id="A0A438LZW7"/>
<proteinExistence type="predicted"/>
<name>A0A438LZW7_9ACTN</name>
<sequence>MDNAREARIAEETVSAIDFFSRLLGAIEDGNWYYARDKLRQLKQRLERLGEQLARTDQPASGPPVAAYLAEHSRHYRIGGALYGTREDGESADLGRNPA</sequence>
<organism evidence="1 2">
    <name type="scientific">Nonomuraea polychroma</name>
    <dbReference type="NCBI Taxonomy" id="46176"/>
    <lineage>
        <taxon>Bacteria</taxon>
        <taxon>Bacillati</taxon>
        <taxon>Actinomycetota</taxon>
        <taxon>Actinomycetes</taxon>
        <taxon>Streptosporangiales</taxon>
        <taxon>Streptosporangiaceae</taxon>
        <taxon>Nonomuraea</taxon>
    </lineage>
</organism>
<dbReference type="OrthoDB" id="4187179at2"/>
<reference evidence="1 2" key="1">
    <citation type="submission" date="2019-01" db="EMBL/GenBank/DDBJ databases">
        <title>Sequencing the genomes of 1000 actinobacteria strains.</title>
        <authorList>
            <person name="Klenk H.-P."/>
        </authorList>
    </citation>
    <scope>NUCLEOTIDE SEQUENCE [LARGE SCALE GENOMIC DNA]</scope>
    <source>
        <strain evidence="1 2">DSM 43925</strain>
    </source>
</reference>
<comment type="caution">
    <text evidence="1">The sequence shown here is derived from an EMBL/GenBank/DDBJ whole genome shotgun (WGS) entry which is preliminary data.</text>
</comment>